<proteinExistence type="predicted"/>
<gene>
    <name evidence="1" type="ORF">TNIN_96341</name>
</gene>
<comment type="caution">
    <text evidence="1">The sequence shown here is derived from an EMBL/GenBank/DDBJ whole genome shotgun (WGS) entry which is preliminary data.</text>
</comment>
<dbReference type="EMBL" id="BMAV01017443">
    <property type="protein sequence ID" value="GFY69089.1"/>
    <property type="molecule type" value="Genomic_DNA"/>
</dbReference>
<sequence>MAVYQFCRLILGPKPSLVLLAACIKHHIMKYSEQYPKTVEFRKEKIYVDDYICSVDSGEETRSPYHEAKLILSDHP</sequence>
<evidence type="ECO:0000313" key="2">
    <source>
        <dbReference type="Proteomes" id="UP000886998"/>
    </source>
</evidence>
<evidence type="ECO:0000313" key="1">
    <source>
        <dbReference type="EMBL" id="GFY69089.1"/>
    </source>
</evidence>
<dbReference type="OrthoDB" id="6436442at2759"/>
<accession>A0A8X6YGD9</accession>
<name>A0A8X6YGD9_9ARAC</name>
<protein>
    <submittedName>
        <fullName evidence="1">Uncharacterized protein</fullName>
    </submittedName>
</protein>
<dbReference type="AlphaFoldDB" id="A0A8X6YGD9"/>
<keyword evidence="2" id="KW-1185">Reference proteome</keyword>
<reference evidence="1" key="1">
    <citation type="submission" date="2020-08" db="EMBL/GenBank/DDBJ databases">
        <title>Multicomponent nature underlies the extraordinary mechanical properties of spider dragline silk.</title>
        <authorList>
            <person name="Kono N."/>
            <person name="Nakamura H."/>
            <person name="Mori M."/>
            <person name="Yoshida Y."/>
            <person name="Ohtoshi R."/>
            <person name="Malay A.D."/>
            <person name="Moran D.A.P."/>
            <person name="Tomita M."/>
            <person name="Numata K."/>
            <person name="Arakawa K."/>
        </authorList>
    </citation>
    <scope>NUCLEOTIDE SEQUENCE</scope>
</reference>
<dbReference type="Proteomes" id="UP000886998">
    <property type="component" value="Unassembled WGS sequence"/>
</dbReference>
<organism evidence="1 2">
    <name type="scientific">Trichonephila inaurata madagascariensis</name>
    <dbReference type="NCBI Taxonomy" id="2747483"/>
    <lineage>
        <taxon>Eukaryota</taxon>
        <taxon>Metazoa</taxon>
        <taxon>Ecdysozoa</taxon>
        <taxon>Arthropoda</taxon>
        <taxon>Chelicerata</taxon>
        <taxon>Arachnida</taxon>
        <taxon>Araneae</taxon>
        <taxon>Araneomorphae</taxon>
        <taxon>Entelegynae</taxon>
        <taxon>Araneoidea</taxon>
        <taxon>Nephilidae</taxon>
        <taxon>Trichonephila</taxon>
        <taxon>Trichonephila inaurata</taxon>
    </lineage>
</organism>